<protein>
    <submittedName>
        <fullName evidence="1">Unannotated protein</fullName>
    </submittedName>
</protein>
<organism evidence="1">
    <name type="scientific">freshwater metagenome</name>
    <dbReference type="NCBI Taxonomy" id="449393"/>
    <lineage>
        <taxon>unclassified sequences</taxon>
        <taxon>metagenomes</taxon>
        <taxon>ecological metagenomes</taxon>
    </lineage>
</organism>
<dbReference type="AlphaFoldDB" id="A0A6J6BU14"/>
<reference evidence="1" key="1">
    <citation type="submission" date="2020-05" db="EMBL/GenBank/DDBJ databases">
        <authorList>
            <person name="Chiriac C."/>
            <person name="Salcher M."/>
            <person name="Ghai R."/>
            <person name="Kavagutti S V."/>
        </authorList>
    </citation>
    <scope>NUCLEOTIDE SEQUENCE</scope>
</reference>
<name>A0A6J6BU14_9ZZZZ</name>
<proteinExistence type="predicted"/>
<accession>A0A6J6BU14</accession>
<dbReference type="EMBL" id="CAEZSO010000075">
    <property type="protein sequence ID" value="CAB4542275.1"/>
    <property type="molecule type" value="Genomic_DNA"/>
</dbReference>
<sequence>MRRRRLTFVLLGIIAILAVPALSGAAPIPGTIITSTGFFRFCAEGQIGIANIDTSKLVENGGDFTITGTVYKDESDFVFSKSAVVTSAKKISTTAYVQYENNDLTKPKLIRCKMRTGESLNKGNWPNGTTYGNGRFVVEPAWGFGSAGDGLSTSPSTDGTCQSINQNTINSVWGSLTNTEKNAAPYNPTASNLPGASANTLVTVADTVVGVGPSWTPPVAAINTNGAVAEIGSRALVATTNSSTAPYFEGAHYCTLVAPEFLKRVLLGEVSPS</sequence>
<evidence type="ECO:0000313" key="1">
    <source>
        <dbReference type="EMBL" id="CAB4542275.1"/>
    </source>
</evidence>
<gene>
    <name evidence="1" type="ORF">UFOPK1446_00473</name>
</gene>